<keyword evidence="3 5" id="KW-1133">Transmembrane helix</keyword>
<protein>
    <submittedName>
        <fullName evidence="6">Uncharacterized protein</fullName>
    </submittedName>
</protein>
<feature type="transmembrane region" description="Helical" evidence="5">
    <location>
        <begin position="203"/>
        <end position="223"/>
    </location>
</feature>
<feature type="transmembrane region" description="Helical" evidence="5">
    <location>
        <begin position="139"/>
        <end position="157"/>
    </location>
</feature>
<dbReference type="PANTHER" id="PTHR43424">
    <property type="entry name" value="LOCUS PUTATIVE PROTEIN 1-RELATED"/>
    <property type="match status" value="1"/>
</dbReference>
<dbReference type="Pfam" id="PF01943">
    <property type="entry name" value="Polysacc_synt"/>
    <property type="match status" value="1"/>
</dbReference>
<dbReference type="PATRIC" id="fig|1423792.3.peg.2925"/>
<proteinExistence type="predicted"/>
<dbReference type="InterPro" id="IPR052556">
    <property type="entry name" value="PolySynth_Transporter"/>
</dbReference>
<evidence type="ECO:0000313" key="6">
    <source>
        <dbReference type="EMBL" id="KRL12535.1"/>
    </source>
</evidence>
<sequence>MRKTFVNILYNGIYQLIILLLPIIVVPYVSARLGKEALGINAFVNATPVFLSVIILFGMNQFGARTIAQAKKEELGHKFAQLWLIQFLVGMITIIGFVIVVLAALDYKGYFLLEIPFLLGYVLDVSWLFIGLGEIKRVVMRNTIIKLAIVSCIFIFVHRPEDLWIYLLINSVTYLANIVFWFDLRHYFSVKQAFRELHWNKQYFWAALTVTMPAMALQFYISFDQTIVGWLAGNAQLAYYSQSQLMCRAITTMVGSVSTILMPKMAQMLVSENGHKEVKRLLGQVLDYSLLAGAYFSAAFMVNARKFVVWFWTPEFAPMGPVLFISALIIMIVSYGSVYATQYTLSRGLFKKYSFPFYIGAVVSLSLNFLLVPHFKAIGGAITIVITEAIVCVLRIWVVRKELPLLQYFANQWKIVFAGAVSVIIGLLLPINFGSLFVDLVLQTIILTLVYLVVLLVLRENALRDIVSRVTRRFRRSGAAR</sequence>
<dbReference type="STRING" id="1423792.FD09_GL002853"/>
<dbReference type="GO" id="GO:0016020">
    <property type="term" value="C:membrane"/>
    <property type="evidence" value="ECO:0007669"/>
    <property type="project" value="UniProtKB-SubCell"/>
</dbReference>
<keyword evidence="7" id="KW-1185">Reference proteome</keyword>
<feature type="transmembrane region" description="Helical" evidence="5">
    <location>
        <begin position="281"/>
        <end position="302"/>
    </location>
</feature>
<feature type="transmembrane region" description="Helical" evidence="5">
    <location>
        <begin position="377"/>
        <end position="394"/>
    </location>
</feature>
<keyword evidence="4 5" id="KW-0472">Membrane</keyword>
<dbReference type="AlphaFoldDB" id="A0A0R1MWG9"/>
<feature type="transmembrane region" description="Helical" evidence="5">
    <location>
        <begin position="80"/>
        <end position="105"/>
    </location>
</feature>
<dbReference type="RefSeq" id="WP_057820549.1">
    <property type="nucleotide sequence ID" value="NZ_AZEC01000007.1"/>
</dbReference>
<evidence type="ECO:0000256" key="3">
    <source>
        <dbReference type="ARBA" id="ARBA00022989"/>
    </source>
</evidence>
<dbReference type="PANTHER" id="PTHR43424:SF1">
    <property type="entry name" value="LOCUS PUTATIVE PROTEIN 1-RELATED"/>
    <property type="match status" value="1"/>
</dbReference>
<feature type="transmembrane region" description="Helical" evidence="5">
    <location>
        <begin position="111"/>
        <end position="132"/>
    </location>
</feature>
<comment type="caution">
    <text evidence="6">The sequence shown here is derived from an EMBL/GenBank/DDBJ whole genome shotgun (WGS) entry which is preliminary data.</text>
</comment>
<evidence type="ECO:0000256" key="2">
    <source>
        <dbReference type="ARBA" id="ARBA00022692"/>
    </source>
</evidence>
<dbReference type="InterPro" id="IPR002797">
    <property type="entry name" value="Polysacc_synth"/>
</dbReference>
<evidence type="ECO:0000256" key="1">
    <source>
        <dbReference type="ARBA" id="ARBA00004141"/>
    </source>
</evidence>
<comment type="subcellular location">
    <subcellularLocation>
        <location evidence="1">Membrane</location>
        <topology evidence="1">Multi-pass membrane protein</topology>
    </subcellularLocation>
</comment>
<gene>
    <name evidence="6" type="ORF">FD09_GL002853</name>
</gene>
<evidence type="ECO:0000313" key="7">
    <source>
        <dbReference type="Proteomes" id="UP000051330"/>
    </source>
</evidence>
<keyword evidence="2 5" id="KW-0812">Transmembrane</keyword>
<accession>A0A0R1MWG9</accession>
<evidence type="ECO:0000256" key="5">
    <source>
        <dbReference type="SAM" id="Phobius"/>
    </source>
</evidence>
<feature type="transmembrane region" description="Helical" evidence="5">
    <location>
        <begin position="243"/>
        <end position="261"/>
    </location>
</feature>
<evidence type="ECO:0000256" key="4">
    <source>
        <dbReference type="ARBA" id="ARBA00023136"/>
    </source>
</evidence>
<feature type="transmembrane region" description="Helical" evidence="5">
    <location>
        <begin position="440"/>
        <end position="458"/>
    </location>
</feature>
<dbReference type="OrthoDB" id="9815702at2"/>
<feature type="transmembrane region" description="Helical" evidence="5">
    <location>
        <begin position="163"/>
        <end position="182"/>
    </location>
</feature>
<reference evidence="6 7" key="1">
    <citation type="journal article" date="2015" name="Genome Announc.">
        <title>Expanding the biotechnology potential of lactobacilli through comparative genomics of 213 strains and associated genera.</title>
        <authorList>
            <person name="Sun Z."/>
            <person name="Harris H.M."/>
            <person name="McCann A."/>
            <person name="Guo C."/>
            <person name="Argimon S."/>
            <person name="Zhang W."/>
            <person name="Yang X."/>
            <person name="Jeffery I.B."/>
            <person name="Cooney J.C."/>
            <person name="Kagawa T.F."/>
            <person name="Liu W."/>
            <person name="Song Y."/>
            <person name="Salvetti E."/>
            <person name="Wrobel A."/>
            <person name="Rasinkangas P."/>
            <person name="Parkhill J."/>
            <person name="Rea M.C."/>
            <person name="O'Sullivan O."/>
            <person name="Ritari J."/>
            <person name="Douillard F.P."/>
            <person name="Paul Ross R."/>
            <person name="Yang R."/>
            <person name="Briner A.E."/>
            <person name="Felis G.E."/>
            <person name="de Vos W.M."/>
            <person name="Barrangou R."/>
            <person name="Klaenhammer T.R."/>
            <person name="Caufield P.W."/>
            <person name="Cui Y."/>
            <person name="Zhang H."/>
            <person name="O'Toole P.W."/>
        </authorList>
    </citation>
    <scope>NUCLEOTIDE SEQUENCE [LARGE SCALE GENOMIC DNA]</scope>
    <source>
        <strain evidence="6 7">DSM 12744</strain>
    </source>
</reference>
<name>A0A0R1MWG9_9LACO</name>
<dbReference type="EMBL" id="AZEC01000007">
    <property type="protein sequence ID" value="KRL12535.1"/>
    <property type="molecule type" value="Genomic_DNA"/>
</dbReference>
<feature type="transmembrane region" description="Helical" evidence="5">
    <location>
        <begin position="415"/>
        <end position="434"/>
    </location>
</feature>
<feature type="transmembrane region" description="Helical" evidence="5">
    <location>
        <begin position="322"/>
        <end position="341"/>
    </location>
</feature>
<feature type="transmembrane region" description="Helical" evidence="5">
    <location>
        <begin position="353"/>
        <end position="371"/>
    </location>
</feature>
<feature type="transmembrane region" description="Helical" evidence="5">
    <location>
        <begin position="37"/>
        <end position="59"/>
    </location>
</feature>
<dbReference type="Proteomes" id="UP000051330">
    <property type="component" value="Unassembled WGS sequence"/>
</dbReference>
<feature type="transmembrane region" description="Helical" evidence="5">
    <location>
        <begin position="12"/>
        <end position="31"/>
    </location>
</feature>
<organism evidence="6 7">
    <name type="scientific">Schleiferilactobacillus perolens DSM 12744</name>
    <dbReference type="NCBI Taxonomy" id="1423792"/>
    <lineage>
        <taxon>Bacteria</taxon>
        <taxon>Bacillati</taxon>
        <taxon>Bacillota</taxon>
        <taxon>Bacilli</taxon>
        <taxon>Lactobacillales</taxon>
        <taxon>Lactobacillaceae</taxon>
        <taxon>Schleiferilactobacillus</taxon>
    </lineage>
</organism>